<keyword evidence="1" id="KW-0812">Transmembrane</keyword>
<accession>A0A934VAZ8</accession>
<keyword evidence="3" id="KW-1185">Reference proteome</keyword>
<comment type="caution">
    <text evidence="2">The sequence shown here is derived from an EMBL/GenBank/DDBJ whole genome shotgun (WGS) entry which is preliminary data.</text>
</comment>
<reference evidence="2" key="1">
    <citation type="submission" date="2021-01" db="EMBL/GenBank/DDBJ databases">
        <title>Modified the classification status of verrucomicrobia.</title>
        <authorList>
            <person name="Feng X."/>
        </authorList>
    </citation>
    <scope>NUCLEOTIDE SEQUENCE</scope>
    <source>
        <strain evidence="2">KCTC 22201</strain>
    </source>
</reference>
<dbReference type="AlphaFoldDB" id="A0A934VAZ8"/>
<evidence type="ECO:0000256" key="1">
    <source>
        <dbReference type="SAM" id="Phobius"/>
    </source>
</evidence>
<organism evidence="2 3">
    <name type="scientific">Haloferula rosea</name>
    <dbReference type="NCBI Taxonomy" id="490093"/>
    <lineage>
        <taxon>Bacteria</taxon>
        <taxon>Pseudomonadati</taxon>
        <taxon>Verrucomicrobiota</taxon>
        <taxon>Verrucomicrobiia</taxon>
        <taxon>Verrucomicrobiales</taxon>
        <taxon>Verrucomicrobiaceae</taxon>
        <taxon>Haloferula</taxon>
    </lineage>
</organism>
<evidence type="ECO:0000313" key="2">
    <source>
        <dbReference type="EMBL" id="MBK1826863.1"/>
    </source>
</evidence>
<keyword evidence="1" id="KW-1133">Transmembrane helix</keyword>
<evidence type="ECO:0000313" key="3">
    <source>
        <dbReference type="Proteomes" id="UP000658278"/>
    </source>
</evidence>
<feature type="transmembrane region" description="Helical" evidence="1">
    <location>
        <begin position="35"/>
        <end position="63"/>
    </location>
</feature>
<proteinExistence type="predicted"/>
<dbReference type="EMBL" id="JAENII010000004">
    <property type="protein sequence ID" value="MBK1826863.1"/>
    <property type="molecule type" value="Genomic_DNA"/>
</dbReference>
<keyword evidence="1" id="KW-0472">Membrane</keyword>
<name>A0A934VAZ8_9BACT</name>
<feature type="transmembrane region" description="Helical" evidence="1">
    <location>
        <begin position="75"/>
        <end position="98"/>
    </location>
</feature>
<gene>
    <name evidence="2" type="ORF">JIN81_07520</name>
</gene>
<sequence length="99" mass="10699">MFGIVITAALLCLIMFVLARHEADYSFPKVALIALGLGLSNFCLTLLAGDLIALVVVLGLMVWALHQFCYLRWGMAGLVTVTYLVCQVVLGLVIGWLAS</sequence>
<dbReference type="RefSeq" id="WP_200278217.1">
    <property type="nucleotide sequence ID" value="NZ_JAENII010000004.1"/>
</dbReference>
<protein>
    <submittedName>
        <fullName evidence="2">Uncharacterized protein</fullName>
    </submittedName>
</protein>
<dbReference type="Proteomes" id="UP000658278">
    <property type="component" value="Unassembled WGS sequence"/>
</dbReference>